<dbReference type="HOGENOM" id="CLU_977313_0_0_1"/>
<sequence length="271" mass="29817">MDLQSGIAISTIQQHQQQQYTTDQPSISPTSNSNYLPRYLLGGGTPQGNTPSRYHQNTGHPTRRNLSREKSTLTNKDSSSHRNAPWVTGKAGVLGQSFASQVSSPTQIDPFYTQGEEITSDDVFDECWVTIFGFPPSAATYILEQFSHYGVIVKHVMLANSNWMHIQYQFKIQAKKAISKSGRIFGNGIMVGVRPCIDKIAIIGNQEMSSTIQSPDPVNSNISTPKSAAGIRPLVATYSAVNNQNKVSAEVDTPQKNDGLIAKVMEYMFGW</sequence>
<dbReference type="FunCoup" id="B3RL26">
    <property type="interactions" value="1454"/>
</dbReference>
<feature type="compositionally biased region" description="Polar residues" evidence="13">
    <location>
        <begin position="47"/>
        <end position="60"/>
    </location>
</feature>
<dbReference type="GO" id="GO:0017056">
    <property type="term" value="F:structural constituent of nuclear pore"/>
    <property type="evidence" value="ECO:0000318"/>
    <property type="project" value="GO_Central"/>
</dbReference>
<keyword evidence="7" id="KW-0811">Translocation</keyword>
<keyword evidence="9 12" id="KW-0539">Nucleus</keyword>
<organism evidence="15 16">
    <name type="scientific">Trichoplax adhaerens</name>
    <name type="common">Trichoplax reptans</name>
    <dbReference type="NCBI Taxonomy" id="10228"/>
    <lineage>
        <taxon>Eukaryota</taxon>
        <taxon>Metazoa</taxon>
        <taxon>Placozoa</taxon>
        <taxon>Uniplacotomia</taxon>
        <taxon>Trichoplacea</taxon>
        <taxon>Trichoplacidae</taxon>
        <taxon>Trichoplax</taxon>
    </lineage>
</organism>
<dbReference type="KEGG" id="tad:TRIADDRAFT_51854"/>
<keyword evidence="16" id="KW-1185">Reference proteome</keyword>
<evidence type="ECO:0000256" key="10">
    <source>
        <dbReference type="ARBA" id="ARBA00029997"/>
    </source>
</evidence>
<dbReference type="GO" id="GO:0003676">
    <property type="term" value="F:nucleic acid binding"/>
    <property type="evidence" value="ECO:0007669"/>
    <property type="project" value="InterPro"/>
</dbReference>
<dbReference type="InterPro" id="IPR012677">
    <property type="entry name" value="Nucleotide-bd_a/b_plait_sf"/>
</dbReference>
<evidence type="ECO:0000256" key="3">
    <source>
        <dbReference type="ARBA" id="ARBA00016439"/>
    </source>
</evidence>
<name>B3RL26_TRIAD</name>
<keyword evidence="5 12" id="KW-0509">mRNA transport</keyword>
<evidence type="ECO:0000256" key="12">
    <source>
        <dbReference type="PROSITE-ProRule" id="PRU00804"/>
    </source>
</evidence>
<dbReference type="PhylomeDB" id="B3RL26"/>
<evidence type="ECO:0000256" key="11">
    <source>
        <dbReference type="ARBA" id="ARBA00030250"/>
    </source>
</evidence>
<gene>
    <name evidence="15" type="ORF">TRIADDRAFT_51854</name>
</gene>
<dbReference type="RefSeq" id="XP_002107889.1">
    <property type="nucleotide sequence ID" value="XM_002107853.1"/>
</dbReference>
<dbReference type="eggNOG" id="KOG4285">
    <property type="taxonomic scope" value="Eukaryota"/>
</dbReference>
<dbReference type="GO" id="GO:0006999">
    <property type="term" value="P:nuclear pore organization"/>
    <property type="evidence" value="ECO:0000318"/>
    <property type="project" value="GO_Central"/>
</dbReference>
<dbReference type="GO" id="GO:0051028">
    <property type="term" value="P:mRNA transport"/>
    <property type="evidence" value="ECO:0007669"/>
    <property type="project" value="UniProtKB-UniRule"/>
</dbReference>
<keyword evidence="4 12" id="KW-0813">Transport</keyword>
<evidence type="ECO:0000313" key="16">
    <source>
        <dbReference type="Proteomes" id="UP000009022"/>
    </source>
</evidence>
<evidence type="ECO:0000256" key="5">
    <source>
        <dbReference type="ARBA" id="ARBA00022816"/>
    </source>
</evidence>
<dbReference type="GO" id="GO:0005543">
    <property type="term" value="F:phospholipid binding"/>
    <property type="evidence" value="ECO:0000318"/>
    <property type="project" value="GO_Central"/>
</dbReference>
<keyword evidence="6" id="KW-0653">Protein transport</keyword>
<dbReference type="Proteomes" id="UP000009022">
    <property type="component" value="Unassembled WGS sequence"/>
</dbReference>
<feature type="domain" description="RRM Nup35-type" evidence="14">
    <location>
        <begin position="123"/>
        <end position="203"/>
    </location>
</feature>
<feature type="region of interest" description="Disordered" evidence="13">
    <location>
        <begin position="14"/>
        <end position="86"/>
    </location>
</feature>
<keyword evidence="8 12" id="KW-0906">Nuclear pore complex</keyword>
<protein>
    <recommendedName>
        <fullName evidence="3">Nucleoporin NUP35</fullName>
    </recommendedName>
    <alternativeName>
        <fullName evidence="11">35 kDa nucleoporin</fullName>
    </alternativeName>
    <alternativeName>
        <fullName evidence="10">Nucleoporin NUP53</fullName>
    </alternativeName>
</protein>
<feature type="compositionally biased region" description="Polar residues" evidence="13">
    <location>
        <begin position="25"/>
        <end position="35"/>
    </location>
</feature>
<accession>B3RL26</accession>
<dbReference type="GO" id="GO:0044613">
    <property type="term" value="C:nuclear pore central transport channel"/>
    <property type="evidence" value="ECO:0000318"/>
    <property type="project" value="GO_Central"/>
</dbReference>
<dbReference type="FunFam" id="3.30.70.330:FF:000095">
    <property type="entry name" value="Putative Nucleoporin NUP53"/>
    <property type="match status" value="1"/>
</dbReference>
<reference evidence="15 16" key="1">
    <citation type="journal article" date="2008" name="Nature">
        <title>The Trichoplax genome and the nature of placozoans.</title>
        <authorList>
            <person name="Srivastava M."/>
            <person name="Begovic E."/>
            <person name="Chapman J."/>
            <person name="Putnam N.H."/>
            <person name="Hellsten U."/>
            <person name="Kawashima T."/>
            <person name="Kuo A."/>
            <person name="Mitros T."/>
            <person name="Salamov A."/>
            <person name="Carpenter M.L."/>
            <person name="Signorovitch A.Y."/>
            <person name="Moreno M.A."/>
            <person name="Kamm K."/>
            <person name="Grimwood J."/>
            <person name="Schmutz J."/>
            <person name="Shapiro H."/>
            <person name="Grigoriev I.V."/>
            <person name="Buss L.W."/>
            <person name="Schierwater B."/>
            <person name="Dellaporta S.L."/>
            <person name="Rokhsar D.S."/>
        </authorList>
    </citation>
    <scope>NUCLEOTIDE SEQUENCE [LARGE SCALE GENOMIC DNA]</scope>
    <source>
        <strain evidence="15 16">Grell-BS-1999</strain>
    </source>
</reference>
<evidence type="ECO:0000256" key="8">
    <source>
        <dbReference type="ARBA" id="ARBA00023132"/>
    </source>
</evidence>
<evidence type="ECO:0000256" key="7">
    <source>
        <dbReference type="ARBA" id="ARBA00023010"/>
    </source>
</evidence>
<evidence type="ECO:0000256" key="1">
    <source>
        <dbReference type="ARBA" id="ARBA00004567"/>
    </source>
</evidence>
<dbReference type="STRING" id="10228.B3RL26"/>
<dbReference type="InParanoid" id="B3RL26"/>
<evidence type="ECO:0000256" key="13">
    <source>
        <dbReference type="SAM" id="MobiDB-lite"/>
    </source>
</evidence>
<evidence type="ECO:0000256" key="4">
    <source>
        <dbReference type="ARBA" id="ARBA00022448"/>
    </source>
</evidence>
<dbReference type="InterPro" id="IPR007846">
    <property type="entry name" value="RRM_NUP35_dom"/>
</dbReference>
<comment type="similarity">
    <text evidence="2">Belongs to the Nup35 family.</text>
</comment>
<evidence type="ECO:0000256" key="9">
    <source>
        <dbReference type="ARBA" id="ARBA00023242"/>
    </source>
</evidence>
<evidence type="ECO:0000259" key="14">
    <source>
        <dbReference type="PROSITE" id="PS51472"/>
    </source>
</evidence>
<comment type="subcellular location">
    <subcellularLocation>
        <location evidence="1">Nucleus</location>
        <location evidence="1">Nuclear pore complex</location>
    </subcellularLocation>
</comment>
<dbReference type="PANTHER" id="PTHR21527:SF6">
    <property type="entry name" value="NUCLEOPORIN NUP35"/>
    <property type="match status" value="1"/>
</dbReference>
<dbReference type="InterPro" id="IPR035979">
    <property type="entry name" value="RBD_domain_sf"/>
</dbReference>
<dbReference type="GO" id="GO:0006607">
    <property type="term" value="P:NLS-bearing protein import into nucleus"/>
    <property type="evidence" value="ECO:0000318"/>
    <property type="project" value="GO_Central"/>
</dbReference>
<dbReference type="CTD" id="6749893"/>
<dbReference type="CDD" id="cd12722">
    <property type="entry name" value="RRM_Nup53"/>
    <property type="match status" value="1"/>
</dbReference>
<dbReference type="GeneID" id="6749893"/>
<feature type="compositionally biased region" description="Low complexity" evidence="13">
    <location>
        <begin position="14"/>
        <end position="24"/>
    </location>
</feature>
<dbReference type="AlphaFoldDB" id="B3RL26"/>
<evidence type="ECO:0000256" key="6">
    <source>
        <dbReference type="ARBA" id="ARBA00022927"/>
    </source>
</evidence>
<dbReference type="EMBL" id="DS985241">
    <property type="protein sequence ID" value="EDV28687.1"/>
    <property type="molecule type" value="Genomic_DNA"/>
</dbReference>
<dbReference type="SUPFAM" id="SSF54928">
    <property type="entry name" value="RNA-binding domain, RBD"/>
    <property type="match status" value="1"/>
</dbReference>
<proteinExistence type="inferred from homology"/>
<evidence type="ECO:0000313" key="15">
    <source>
        <dbReference type="EMBL" id="EDV28687.1"/>
    </source>
</evidence>
<dbReference type="PROSITE" id="PS51472">
    <property type="entry name" value="RRM_NUP35"/>
    <property type="match status" value="1"/>
</dbReference>
<evidence type="ECO:0000256" key="2">
    <source>
        <dbReference type="ARBA" id="ARBA00009454"/>
    </source>
</evidence>
<dbReference type="Pfam" id="PF05172">
    <property type="entry name" value="RRM_Nup35"/>
    <property type="match status" value="1"/>
</dbReference>
<dbReference type="PANTHER" id="PTHR21527">
    <property type="entry name" value="NUCLEOPORIN NUP35"/>
    <property type="match status" value="1"/>
</dbReference>
<dbReference type="Gene3D" id="3.30.70.330">
    <property type="match status" value="1"/>
</dbReference>
<dbReference type="OrthoDB" id="3365060at2759"/>
<dbReference type="GO" id="GO:0044615">
    <property type="term" value="C:nuclear pore nuclear basket"/>
    <property type="evidence" value="ECO:0000318"/>
    <property type="project" value="GO_Central"/>
</dbReference>